<reference evidence="2" key="1">
    <citation type="submission" date="2020-04" db="EMBL/GenBank/DDBJ databases">
        <authorList>
            <person name="Chiriac C."/>
            <person name="Salcher M."/>
            <person name="Ghai R."/>
            <person name="Kavagutti S V."/>
        </authorList>
    </citation>
    <scope>NUCLEOTIDE SEQUENCE</scope>
</reference>
<name>A0A6J5LVN4_9CAUD</name>
<organism evidence="2">
    <name type="scientific">uncultured Caudovirales phage</name>
    <dbReference type="NCBI Taxonomy" id="2100421"/>
    <lineage>
        <taxon>Viruses</taxon>
        <taxon>Duplodnaviria</taxon>
        <taxon>Heunggongvirae</taxon>
        <taxon>Uroviricota</taxon>
        <taxon>Caudoviricetes</taxon>
        <taxon>Peduoviridae</taxon>
        <taxon>Maltschvirus</taxon>
        <taxon>Maltschvirus maltsch</taxon>
    </lineage>
</organism>
<gene>
    <name evidence="2" type="ORF">UFOVP316_22</name>
</gene>
<keyword evidence="1" id="KW-0472">Membrane</keyword>
<protein>
    <submittedName>
        <fullName evidence="2">Uncharacterized protein</fullName>
    </submittedName>
</protein>
<sequence>MNRLEELGINLGLSIAGFFGSFFFIEKGKDLKETLVAMFGGVASANYLTPVVCDWFGIDKINHQFSVAFILGFMGLKGVERMAHKLFNQKPKI</sequence>
<dbReference type="EMBL" id="LR796329">
    <property type="protein sequence ID" value="CAB4137163.1"/>
    <property type="molecule type" value="Genomic_DNA"/>
</dbReference>
<evidence type="ECO:0000256" key="1">
    <source>
        <dbReference type="SAM" id="Phobius"/>
    </source>
</evidence>
<keyword evidence="1" id="KW-1133">Transmembrane helix</keyword>
<evidence type="ECO:0000313" key="2">
    <source>
        <dbReference type="EMBL" id="CAB4137163.1"/>
    </source>
</evidence>
<keyword evidence="1" id="KW-0812">Transmembrane</keyword>
<proteinExistence type="predicted"/>
<accession>A0A6J5LVN4</accession>
<feature type="transmembrane region" description="Helical" evidence="1">
    <location>
        <begin position="7"/>
        <end position="25"/>
    </location>
</feature>